<sequence>YKKDDSPSEVLGNAVGASIGVGFHNGQRDHTFPTRHHRRISLECARTLSDSSTDETESGSITRPPYNSNHHMQQHHHGTGCNNNTAQHHNLRENDTKRRRNVSKSVEQCEREIQRLQASLDSMRQKLEMSEPTEGTADKLAAVAQHSDSKIGSIIGRLLTMEEELRQEQYKMSLVLSHKQRVIEAQGQQIAALDAANNRLLSALSTLQNRYESQSNQSDDTSSSHPHAGASSC</sequence>
<reference evidence="3" key="2">
    <citation type="submission" date="2020-05" db="UniProtKB">
        <authorList>
            <consortium name="EnsemblMetazoa"/>
        </authorList>
    </citation>
    <scope>IDENTIFICATION</scope>
    <source>
        <strain evidence="3">maculatus3</strain>
    </source>
</reference>
<feature type="compositionally biased region" description="Polar residues" evidence="1">
    <location>
        <begin position="59"/>
        <end position="71"/>
    </location>
</feature>
<organism evidence="3 4">
    <name type="scientific">Anopheles maculatus</name>
    <dbReference type="NCBI Taxonomy" id="74869"/>
    <lineage>
        <taxon>Eukaryota</taxon>
        <taxon>Metazoa</taxon>
        <taxon>Ecdysozoa</taxon>
        <taxon>Arthropoda</taxon>
        <taxon>Hexapoda</taxon>
        <taxon>Insecta</taxon>
        <taxon>Pterygota</taxon>
        <taxon>Neoptera</taxon>
        <taxon>Endopterygota</taxon>
        <taxon>Diptera</taxon>
        <taxon>Nematocera</taxon>
        <taxon>Culicoidea</taxon>
        <taxon>Culicidae</taxon>
        <taxon>Anophelinae</taxon>
        <taxon>Anopheles</taxon>
        <taxon>Anopheles maculatus group</taxon>
    </lineage>
</organism>
<evidence type="ECO:0000259" key="2">
    <source>
        <dbReference type="Pfam" id="PF12004"/>
    </source>
</evidence>
<dbReference type="InterPro" id="IPR021887">
    <property type="entry name" value="DAB2P_C"/>
</dbReference>
<protein>
    <submittedName>
        <fullName evidence="3">DUF3498 domain-containing protein</fullName>
    </submittedName>
</protein>
<dbReference type="Pfam" id="PF12004">
    <property type="entry name" value="DAB2P_C"/>
    <property type="match status" value="1"/>
</dbReference>
<keyword evidence="4" id="KW-1185">Reference proteome</keyword>
<feature type="domain" description="Disabled homolog 2-interacting protein C-terminal" evidence="2">
    <location>
        <begin position="138"/>
        <end position="211"/>
    </location>
</feature>
<evidence type="ECO:0000313" key="3">
    <source>
        <dbReference type="EnsemblMetazoa" id="AMAM004117-PA"/>
    </source>
</evidence>
<feature type="region of interest" description="Disordered" evidence="1">
    <location>
        <begin position="45"/>
        <end position="108"/>
    </location>
</feature>
<evidence type="ECO:0000313" key="4">
    <source>
        <dbReference type="Proteomes" id="UP000075901"/>
    </source>
</evidence>
<name>A0A182SCN8_9DIPT</name>
<dbReference type="Proteomes" id="UP000075901">
    <property type="component" value="Unassembled WGS sequence"/>
</dbReference>
<feature type="compositionally biased region" description="Low complexity" evidence="1">
    <location>
        <begin position="213"/>
        <end position="224"/>
    </location>
</feature>
<feature type="region of interest" description="Disordered" evidence="1">
    <location>
        <begin position="211"/>
        <end position="233"/>
    </location>
</feature>
<dbReference type="AlphaFoldDB" id="A0A182SCN8"/>
<evidence type="ECO:0000256" key="1">
    <source>
        <dbReference type="SAM" id="MobiDB-lite"/>
    </source>
</evidence>
<accession>A0A182SCN8</accession>
<reference evidence="4" key="1">
    <citation type="submission" date="2013-09" db="EMBL/GenBank/DDBJ databases">
        <title>The Genome Sequence of Anopheles maculatus species B.</title>
        <authorList>
            <consortium name="The Broad Institute Genomics Platform"/>
            <person name="Neafsey D.E."/>
            <person name="Besansky N."/>
            <person name="Howell P."/>
            <person name="Walton C."/>
            <person name="Young S.K."/>
            <person name="Zeng Q."/>
            <person name="Gargeya S."/>
            <person name="Fitzgerald M."/>
            <person name="Haas B."/>
            <person name="Abouelleil A."/>
            <person name="Allen A.W."/>
            <person name="Alvarado L."/>
            <person name="Arachchi H.M."/>
            <person name="Berlin A.M."/>
            <person name="Chapman S.B."/>
            <person name="Gainer-Dewar J."/>
            <person name="Goldberg J."/>
            <person name="Griggs A."/>
            <person name="Gujja S."/>
            <person name="Hansen M."/>
            <person name="Howarth C."/>
            <person name="Imamovic A."/>
            <person name="Ireland A."/>
            <person name="Larimer J."/>
            <person name="McCowan C."/>
            <person name="Murphy C."/>
            <person name="Pearson M."/>
            <person name="Poon T.W."/>
            <person name="Priest M."/>
            <person name="Roberts A."/>
            <person name="Saif S."/>
            <person name="Shea T."/>
            <person name="Sisk P."/>
            <person name="Sykes S."/>
            <person name="Wortman J."/>
            <person name="Nusbaum C."/>
            <person name="Birren B."/>
        </authorList>
    </citation>
    <scope>NUCLEOTIDE SEQUENCE [LARGE SCALE GENOMIC DNA]</scope>
    <source>
        <strain evidence="4">maculatus3</strain>
    </source>
</reference>
<dbReference type="VEuPathDB" id="VectorBase:AMAM004117"/>
<proteinExistence type="predicted"/>
<dbReference type="EnsemblMetazoa" id="AMAM004117-RA">
    <property type="protein sequence ID" value="AMAM004117-PA"/>
    <property type="gene ID" value="AMAM004117"/>
</dbReference>